<evidence type="ECO:0008006" key="4">
    <source>
        <dbReference type="Google" id="ProtNLM"/>
    </source>
</evidence>
<evidence type="ECO:0000313" key="2">
    <source>
        <dbReference type="EMBL" id="MFC5065832.1"/>
    </source>
</evidence>
<feature type="compositionally biased region" description="Basic and acidic residues" evidence="1">
    <location>
        <begin position="133"/>
        <end position="158"/>
    </location>
</feature>
<keyword evidence="3" id="KW-1185">Reference proteome</keyword>
<dbReference type="Proteomes" id="UP001595947">
    <property type="component" value="Unassembled WGS sequence"/>
</dbReference>
<evidence type="ECO:0000256" key="1">
    <source>
        <dbReference type="SAM" id="MobiDB-lite"/>
    </source>
</evidence>
<organism evidence="2 3">
    <name type="scientific">Actinomycetospora atypica</name>
    <dbReference type="NCBI Taxonomy" id="1290095"/>
    <lineage>
        <taxon>Bacteria</taxon>
        <taxon>Bacillati</taxon>
        <taxon>Actinomycetota</taxon>
        <taxon>Actinomycetes</taxon>
        <taxon>Pseudonocardiales</taxon>
        <taxon>Pseudonocardiaceae</taxon>
        <taxon>Actinomycetospora</taxon>
    </lineage>
</organism>
<feature type="region of interest" description="Disordered" evidence="1">
    <location>
        <begin position="119"/>
        <end position="221"/>
    </location>
</feature>
<feature type="compositionally biased region" description="Low complexity" evidence="1">
    <location>
        <begin position="119"/>
        <end position="132"/>
    </location>
</feature>
<feature type="non-terminal residue" evidence="2">
    <location>
        <position position="221"/>
    </location>
</feature>
<feature type="compositionally biased region" description="Pro residues" evidence="1">
    <location>
        <begin position="184"/>
        <end position="196"/>
    </location>
</feature>
<comment type="caution">
    <text evidence="2">The sequence shown here is derived from an EMBL/GenBank/DDBJ whole genome shotgun (WGS) entry which is preliminary data.</text>
</comment>
<evidence type="ECO:0000313" key="3">
    <source>
        <dbReference type="Proteomes" id="UP001595947"/>
    </source>
</evidence>
<dbReference type="EMBL" id="JBHSIV010000048">
    <property type="protein sequence ID" value="MFC5065832.1"/>
    <property type="molecule type" value="Genomic_DNA"/>
</dbReference>
<accession>A0ABV9YW68</accession>
<reference evidence="3" key="1">
    <citation type="journal article" date="2019" name="Int. J. Syst. Evol. Microbiol.">
        <title>The Global Catalogue of Microorganisms (GCM) 10K type strain sequencing project: providing services to taxonomists for standard genome sequencing and annotation.</title>
        <authorList>
            <consortium name="The Broad Institute Genomics Platform"/>
            <consortium name="The Broad Institute Genome Sequencing Center for Infectious Disease"/>
            <person name="Wu L."/>
            <person name="Ma J."/>
        </authorList>
    </citation>
    <scope>NUCLEOTIDE SEQUENCE [LARGE SCALE GENOMIC DNA]</scope>
    <source>
        <strain evidence="3">CGMCC 4.7093</strain>
    </source>
</reference>
<protein>
    <recommendedName>
        <fullName evidence="4">Roadblock/LAMTOR2 domain-containing protein</fullName>
    </recommendedName>
</protein>
<name>A0ABV9YW68_9PSEU</name>
<sequence length="221" mass="23287">MVALGWGGPPTDVTRDLPGPLSALFDLPGARYLLVVEESGDGDRVRAELGGAPDADLAVLDWARRLASISQERGRVFSDVVLTTEVAFHLARPLSGNRWVVLRLDREEGNLALARRALAGAAAPERPAPARPALDRAVSDRPALDRAVPDRPAPDRSGLRRLPSAGPSAPGPNGRTTGARPMPGAHPTPAGRPMPPDRLGAPGRPADRRPAALDRPAGQDR</sequence>
<gene>
    <name evidence="2" type="ORF">ACFPBZ_26700</name>
</gene>
<proteinExistence type="predicted"/>
<feature type="compositionally biased region" description="Low complexity" evidence="1">
    <location>
        <begin position="163"/>
        <end position="172"/>
    </location>
</feature>
<feature type="compositionally biased region" description="Basic and acidic residues" evidence="1">
    <location>
        <begin position="205"/>
        <end position="221"/>
    </location>
</feature>